<dbReference type="GO" id="GO:0004630">
    <property type="term" value="F:phospholipase D activity"/>
    <property type="evidence" value="ECO:0007669"/>
    <property type="project" value="UniProtKB-EC"/>
</dbReference>
<sequence length="776" mass="77043">MLKVPVIRSAVAVVVLLMSLLSLAGCGGGSTTTAPAATAQIALNVSTLSFGSVTVGQTSASQTVTLNNTGSATATLSGITLSDTTDFALMNGCAATLAPAASCTLTLSFKPQSAASLSSTLTITSSAANSPQTIAMTGTGTTAPVAQAVLSPTSLTFAATLPGATAAAQVVTLTNPGTAALTISSVAIGVGPPGAFAQTNNCGTTLAAGASCAIAVTFTPTTAGTAYTATLVVTDSAASTNTVALSGSGSSATPVPQAVLSPASLSFASTAVGSSAAAQSITLSNPGNATLTGIAISIAGSSSFSETTTCGATLAAGGSCNIAIGFAPTAPTTQIATLVVSDNAAGLTQTASLSGTGTPAPAPVATLSAASITFGNTTLSTTSAAQSVTLTNSGNAALTITGITLGGANPADFAETTTCGTSLAAGASCTISATFSPAAASTYTGTITIADNAAGSPQTIALTGSGLAKSTGGATLYAFPETDLSVTPLYTLINNAQKTIDMTMYELVDTTFQADLVAACNRGVKVRVILDQSLEKSSNTPAYTQLNAVTNCSAAWSNPAFQATHEKSFIIDGTTLAIMSLNLTSRYYNTTRDFAFIESDPGDIAAVQTTFNTDYGSTTDYSYTPPTGTDLIWSPTTAQSSLLGVINGATKTLLVENEEMSATNIVSALEAACARGVVVHIAMTDTGSYHANFSALEAAGCGVHTYPDNATALYIHAKALVADYGLSTQNVYMGSINFSTASMTENRELGLYITDPASVQALYTAMTSDYAGASPY</sequence>
<evidence type="ECO:0000256" key="6">
    <source>
        <dbReference type="ARBA" id="ARBA00022801"/>
    </source>
</evidence>
<keyword evidence="12" id="KW-1185">Reference proteome</keyword>
<protein>
    <recommendedName>
        <fullName evidence="4">phospholipase D</fullName>
        <ecNumber evidence="4">3.1.4.4</ecNumber>
    </recommendedName>
</protein>
<dbReference type="PROSITE" id="PS51257">
    <property type="entry name" value="PROKAR_LIPOPROTEIN"/>
    <property type="match status" value="1"/>
</dbReference>
<dbReference type="InterPro" id="IPR051406">
    <property type="entry name" value="PLD_domain"/>
</dbReference>
<evidence type="ECO:0000256" key="3">
    <source>
        <dbReference type="ARBA" id="ARBA00008664"/>
    </source>
</evidence>
<organism evidence="11 12">
    <name type="scientific">Granulicella rosea</name>
    <dbReference type="NCBI Taxonomy" id="474952"/>
    <lineage>
        <taxon>Bacteria</taxon>
        <taxon>Pseudomonadati</taxon>
        <taxon>Acidobacteriota</taxon>
        <taxon>Terriglobia</taxon>
        <taxon>Terriglobales</taxon>
        <taxon>Acidobacteriaceae</taxon>
        <taxon>Granulicella</taxon>
    </lineage>
</organism>
<gene>
    <name evidence="11" type="ORF">SAMN05421770_11039</name>
</gene>
<dbReference type="Pfam" id="PF13091">
    <property type="entry name" value="PLDc_2"/>
    <property type="match status" value="2"/>
</dbReference>
<evidence type="ECO:0000259" key="10">
    <source>
        <dbReference type="PROSITE" id="PS50035"/>
    </source>
</evidence>
<comment type="subcellular location">
    <subcellularLocation>
        <location evidence="2">Cytoplasm</location>
    </subcellularLocation>
</comment>
<evidence type="ECO:0000256" key="5">
    <source>
        <dbReference type="ARBA" id="ARBA00022490"/>
    </source>
</evidence>
<feature type="domain" description="PLD phosphodiesterase" evidence="10">
    <location>
        <begin position="560"/>
        <end position="587"/>
    </location>
</feature>
<keyword evidence="8" id="KW-0443">Lipid metabolism</keyword>
<comment type="similarity">
    <text evidence="3">Belongs to the phospholipase D family.</text>
</comment>
<comment type="catalytic activity">
    <reaction evidence="1">
        <text>a 1,2-diacyl-sn-glycero-3-phosphocholine + H2O = a 1,2-diacyl-sn-glycero-3-phosphate + choline + H(+)</text>
        <dbReference type="Rhea" id="RHEA:14445"/>
        <dbReference type="ChEBI" id="CHEBI:15354"/>
        <dbReference type="ChEBI" id="CHEBI:15377"/>
        <dbReference type="ChEBI" id="CHEBI:15378"/>
        <dbReference type="ChEBI" id="CHEBI:57643"/>
        <dbReference type="ChEBI" id="CHEBI:58608"/>
        <dbReference type="EC" id="3.1.4.4"/>
    </reaction>
</comment>
<feature type="chain" id="PRO_5012399108" description="phospholipase D" evidence="9">
    <location>
        <begin position="25"/>
        <end position="776"/>
    </location>
</feature>
<keyword evidence="9" id="KW-0732">Signal</keyword>
<reference evidence="11 12" key="1">
    <citation type="submission" date="2017-06" db="EMBL/GenBank/DDBJ databases">
        <authorList>
            <person name="Kim H.J."/>
            <person name="Triplett B.A."/>
        </authorList>
    </citation>
    <scope>NUCLEOTIDE SEQUENCE [LARGE SCALE GENOMIC DNA]</scope>
    <source>
        <strain evidence="11 12">DSM 18704</strain>
    </source>
</reference>
<dbReference type="Pfam" id="PF15780">
    <property type="entry name" value="ASH"/>
    <property type="match status" value="3"/>
</dbReference>
<proteinExistence type="inferred from homology"/>
<evidence type="ECO:0000256" key="1">
    <source>
        <dbReference type="ARBA" id="ARBA00000798"/>
    </source>
</evidence>
<dbReference type="GO" id="GO:0006793">
    <property type="term" value="P:phosphorus metabolic process"/>
    <property type="evidence" value="ECO:0007669"/>
    <property type="project" value="UniProtKB-ARBA"/>
</dbReference>
<name>A0A239M5P8_9BACT</name>
<dbReference type="InterPro" id="IPR025202">
    <property type="entry name" value="PLD-like_dom"/>
</dbReference>
<accession>A0A239M5P8</accession>
<evidence type="ECO:0000256" key="8">
    <source>
        <dbReference type="ARBA" id="ARBA00023098"/>
    </source>
</evidence>
<feature type="domain" description="PLD phosphodiesterase" evidence="10">
    <location>
        <begin position="711"/>
        <end position="742"/>
    </location>
</feature>
<keyword evidence="7" id="KW-0442">Lipid degradation</keyword>
<dbReference type="AlphaFoldDB" id="A0A239M5P8"/>
<dbReference type="PANTHER" id="PTHR43856:SF1">
    <property type="entry name" value="MITOCHONDRIAL CARDIOLIPIN HYDROLASE"/>
    <property type="match status" value="1"/>
</dbReference>
<dbReference type="GO" id="GO:0016891">
    <property type="term" value="F:RNA endonuclease activity producing 5'-phosphomonoesters, hydrolytic mechanism"/>
    <property type="evidence" value="ECO:0007669"/>
    <property type="project" value="TreeGrafter"/>
</dbReference>
<evidence type="ECO:0000313" key="12">
    <source>
        <dbReference type="Proteomes" id="UP000198356"/>
    </source>
</evidence>
<evidence type="ECO:0000256" key="2">
    <source>
        <dbReference type="ARBA" id="ARBA00004496"/>
    </source>
</evidence>
<dbReference type="InterPro" id="IPR054090">
    <property type="entry name" value="Cep192_Spd-2-like_dom"/>
</dbReference>
<dbReference type="Pfam" id="PF22073">
    <property type="entry name" value="Cep192_D4"/>
    <property type="match status" value="1"/>
</dbReference>
<evidence type="ECO:0000256" key="7">
    <source>
        <dbReference type="ARBA" id="ARBA00022963"/>
    </source>
</evidence>
<dbReference type="CDD" id="cd09128">
    <property type="entry name" value="PLDc_unchar1_2"/>
    <property type="match status" value="1"/>
</dbReference>
<feature type="signal peptide" evidence="9">
    <location>
        <begin position="1"/>
        <end position="24"/>
    </location>
</feature>
<dbReference type="PROSITE" id="PS50035">
    <property type="entry name" value="PLD"/>
    <property type="match status" value="2"/>
</dbReference>
<dbReference type="InterPro" id="IPR013783">
    <property type="entry name" value="Ig-like_fold"/>
</dbReference>
<dbReference type="GO" id="GO:0016042">
    <property type="term" value="P:lipid catabolic process"/>
    <property type="evidence" value="ECO:0007669"/>
    <property type="project" value="UniProtKB-KW"/>
</dbReference>
<dbReference type="SUPFAM" id="SSF56024">
    <property type="entry name" value="Phospholipase D/nuclease"/>
    <property type="match status" value="2"/>
</dbReference>
<dbReference type="Proteomes" id="UP000198356">
    <property type="component" value="Unassembled WGS sequence"/>
</dbReference>
<dbReference type="Gene3D" id="3.30.870.10">
    <property type="entry name" value="Endonuclease Chain A"/>
    <property type="match status" value="2"/>
</dbReference>
<dbReference type="InterPro" id="IPR031549">
    <property type="entry name" value="ASH"/>
</dbReference>
<dbReference type="PANTHER" id="PTHR43856">
    <property type="entry name" value="CARDIOLIPIN HYDROLASE"/>
    <property type="match status" value="1"/>
</dbReference>
<dbReference type="GO" id="GO:0005737">
    <property type="term" value="C:cytoplasm"/>
    <property type="evidence" value="ECO:0007669"/>
    <property type="project" value="UniProtKB-SubCell"/>
</dbReference>
<evidence type="ECO:0000313" key="11">
    <source>
        <dbReference type="EMBL" id="SNT38227.1"/>
    </source>
</evidence>
<dbReference type="EC" id="3.1.4.4" evidence="4"/>
<dbReference type="OrthoDB" id="9762009at2"/>
<dbReference type="Gene3D" id="2.60.40.10">
    <property type="entry name" value="Immunoglobulins"/>
    <property type="match status" value="4"/>
</dbReference>
<dbReference type="NCBIfam" id="NF012200">
    <property type="entry name" value="choice_anch_D"/>
    <property type="match status" value="4"/>
</dbReference>
<dbReference type="InterPro" id="IPR001736">
    <property type="entry name" value="PLipase_D/transphosphatidylase"/>
</dbReference>
<keyword evidence="6" id="KW-0378">Hydrolase</keyword>
<evidence type="ECO:0000256" key="4">
    <source>
        <dbReference type="ARBA" id="ARBA00012027"/>
    </source>
</evidence>
<evidence type="ECO:0000256" key="9">
    <source>
        <dbReference type="SAM" id="SignalP"/>
    </source>
</evidence>
<dbReference type="EMBL" id="FZOU01000010">
    <property type="protein sequence ID" value="SNT38227.1"/>
    <property type="molecule type" value="Genomic_DNA"/>
</dbReference>
<keyword evidence="5" id="KW-0963">Cytoplasm</keyword>